<evidence type="ECO:0000259" key="1">
    <source>
        <dbReference type="Pfam" id="PF10022"/>
    </source>
</evidence>
<dbReference type="InterPro" id="IPR049349">
    <property type="entry name" value="DUF2264_N"/>
</dbReference>
<dbReference type="Pfam" id="PF10022">
    <property type="entry name" value="DUF2264"/>
    <property type="match status" value="1"/>
</dbReference>
<evidence type="ECO:0000313" key="4">
    <source>
        <dbReference type="Proteomes" id="UP000234789"/>
    </source>
</evidence>
<dbReference type="PANTHER" id="PTHR35339:SF4">
    <property type="entry name" value="LINALOOL DEHYDRATASE_ISOMERASE DOMAIN-CONTAINING PROTEIN"/>
    <property type="match status" value="1"/>
</dbReference>
<dbReference type="InterPro" id="IPR016624">
    <property type="entry name" value="UCP014753"/>
</dbReference>
<dbReference type="PANTHER" id="PTHR35339">
    <property type="entry name" value="LINALOOL DEHYDRATASE_ISOMERASE DOMAIN-CONTAINING PROTEIN"/>
    <property type="match status" value="1"/>
</dbReference>
<protein>
    <recommendedName>
        <fullName evidence="5">DUF2264 domain-containing protein</fullName>
    </recommendedName>
</protein>
<dbReference type="InterPro" id="IPR049237">
    <property type="entry name" value="DUF2264_C"/>
</dbReference>
<evidence type="ECO:0008006" key="5">
    <source>
        <dbReference type="Google" id="ProtNLM"/>
    </source>
</evidence>
<dbReference type="RefSeq" id="WP_101807879.1">
    <property type="nucleotide sequence ID" value="NZ_NFEZ01000003.1"/>
</dbReference>
<name>A0A2N5N8V2_9BACL</name>
<dbReference type="EMBL" id="NFEZ01000003">
    <property type="protein sequence ID" value="PLT46758.1"/>
    <property type="molecule type" value="Genomic_DNA"/>
</dbReference>
<reference evidence="3 4" key="1">
    <citation type="submission" date="2017-05" db="EMBL/GenBank/DDBJ databases">
        <title>Functional genome analysis of Paenibacillus pasadenensis strain R16: insights on endophytic life style and antifungal activity.</title>
        <authorList>
            <person name="Passera A."/>
            <person name="Marcolungo L."/>
            <person name="Casati P."/>
            <person name="Brasca M."/>
            <person name="Quaglino F."/>
            <person name="Delledonne M."/>
        </authorList>
    </citation>
    <scope>NUCLEOTIDE SEQUENCE [LARGE SCALE GENOMIC DNA]</scope>
    <source>
        <strain evidence="3 4">R16</strain>
    </source>
</reference>
<comment type="caution">
    <text evidence="3">The sequence shown here is derived from an EMBL/GenBank/DDBJ whole genome shotgun (WGS) entry which is preliminary data.</text>
</comment>
<keyword evidence="4" id="KW-1185">Reference proteome</keyword>
<organism evidence="3 4">
    <name type="scientific">Paenibacillus pasadenensis</name>
    <dbReference type="NCBI Taxonomy" id="217090"/>
    <lineage>
        <taxon>Bacteria</taxon>
        <taxon>Bacillati</taxon>
        <taxon>Bacillota</taxon>
        <taxon>Bacilli</taxon>
        <taxon>Bacillales</taxon>
        <taxon>Paenibacillaceae</taxon>
        <taxon>Paenibacillus</taxon>
    </lineage>
</organism>
<dbReference type="AlphaFoldDB" id="A0A2N5N8V2"/>
<accession>A0A2N5N8V2</accession>
<evidence type="ECO:0000259" key="2">
    <source>
        <dbReference type="Pfam" id="PF20938"/>
    </source>
</evidence>
<proteinExistence type="predicted"/>
<feature type="domain" description="DUF2264" evidence="1">
    <location>
        <begin position="16"/>
        <end position="363"/>
    </location>
</feature>
<evidence type="ECO:0000313" key="3">
    <source>
        <dbReference type="EMBL" id="PLT46758.1"/>
    </source>
</evidence>
<dbReference type="Pfam" id="PF20938">
    <property type="entry name" value="DUF2264_C"/>
    <property type="match status" value="1"/>
</dbReference>
<gene>
    <name evidence="3" type="ORF">B8V81_0982</name>
</gene>
<dbReference type="Proteomes" id="UP000234789">
    <property type="component" value="Unassembled WGS sequence"/>
</dbReference>
<dbReference type="PIRSF" id="PIRSF014753">
    <property type="entry name" value="UCP014753"/>
    <property type="match status" value="1"/>
</dbReference>
<feature type="domain" description="DUF2264" evidence="2">
    <location>
        <begin position="382"/>
        <end position="593"/>
    </location>
</feature>
<sequence length="676" mass="73429">MHGSIRHPAADNPLRTRAELQEAVRQLIAPLRPHYSEGGARLRLGATGASYAPEVSQLEGFSRVLWGVAPLLAGQRGSELAADDRDWAERCVRGFRSGTDPAHPDYWGDFADYDQKMVETAAFGFALALAPERLWEPLSEADKQRVAAWLSSLSGHPVWDCNWLFFPVIVNLALRKLGLPWDEALVERNLDRIDAFYLSEGWYADGAGAHADYYVPFAFHYYGLFYSVLMGQEDPERSAKYRERAAAFALDFVHWFDADGAALPYGRSLSYRFSQAAFWGALAYAGVEALPWGVMKGLLLRHLRWWLRQPIFGPDGVLTIGYAYPNLVMAENYNAPGSPYWALKSFLPLALPQDHPFWTAEELALPALEAIRPQRPARLVLSRAAGGRHVAAFNAGHPGTNEHTHASAKYEKFAYSTVFGFSVPRAEWGLAQGAFDSMLALSERDNLYRVRRRNEESQVDGEFLYARWQPWHDVEIRTWLVAGLPWHMRIHRIESARPLDAAEGGFALRRDLADPQAEQGPGLAAASGAGGAVAIEALLAGGERSGELIQAQANTNVLHPRTFIPMLRSSHEPGIFWLASAVFGAPGEAVGADAGAGGGSSAAPKTAGAAGAELAGAGAAGAEAPAAEAAVAASGLRGGWRALFAFEERQGSLQVQSLGSGRTLTIDLDSGGWSLV</sequence>